<dbReference type="RefSeq" id="WP_101165310.1">
    <property type="nucleotide sequence ID" value="NZ_CP031225.1"/>
</dbReference>
<evidence type="ECO:0000313" key="5">
    <source>
        <dbReference type="Proteomes" id="UP000006426"/>
    </source>
</evidence>
<dbReference type="InterPro" id="IPR018039">
    <property type="entry name" value="IF_conserved"/>
</dbReference>
<reference evidence="4 5" key="1">
    <citation type="journal article" date="2011" name="PLoS Pathog.">
        <title>Dynamic evolution of pathogenicity revealed by sequencing and comparative genomics of 19 Pseudomonas syringae isolates.</title>
        <authorList>
            <person name="Baltrus D.A."/>
            <person name="Nishimura M.T."/>
            <person name="Romanchuk A."/>
            <person name="Chang J.H."/>
            <person name="Mukhtar M.S."/>
            <person name="Cherkis K."/>
            <person name="Roach J."/>
            <person name="Grant S.R."/>
            <person name="Jones C.D."/>
            <person name="Dangl J.L."/>
        </authorList>
    </citation>
    <scope>NUCLEOTIDE SEQUENCE [LARGE SCALE GENOMIC DNA]</scope>
    <source>
        <strain evidence="4 5">M301315</strain>
    </source>
</reference>
<dbReference type="CDD" id="cd11579">
    <property type="entry name" value="Glyco_tran_WbsX"/>
    <property type="match status" value="1"/>
</dbReference>
<keyword evidence="1" id="KW-0997">Cell inner membrane</keyword>
<sequence length="1381" mass="155065">MSGLFSNLLVSSPNGGGLFFINANSVKKLDSFNTVGLFAESGRFFRGIQPDSLWVYGDTALEIDSGTVPVGDVHDVLEFEDHIYVVGTTGNEVIKLDKQGVERQRWRFPGEDDSRHVNCLGIWNGTIVYSAFGEFTRHRGYKGLSDGQGFVNELFSGKRLVSGLSQPHTPVGHGDNLLLANSERSELHEYGPGGDLIRKKVLPGYTRGICVTGDAIYVGMSKSRNLDAGGLASAVLIALDTDTWEELGRIALPASEIYSVISISDDAELLWAVSEIASHTVSRLEHRVSDLLEQATEEHVNSLSRREFIDAISDQLRDWLNAFRQSSDDSHLGRDASLGAVIQAHALEQFFAAPTADNEGAAIADIKCMLDAVNAISQAQEASYREHIRHLEVLVTGYLESEQASREKLLELEEAIVVFKQNEHYDHERLQQLEQMVEDSEASGRASLERLKQLEMMHEASEASGRASLERLKQLEMMHEASEASGRASLEQLKQLEMMHEASEANGRASLERLKQFEMMHEASEASGRASLERLKQFEVMIEASESTSRASLERLRQLETMISDSETTGRASVDRLLELEATLAALTVDGEAYRNGSEQEINTYRALLESIQNSRTWRWTKPVRRANADVSKMKRRIKNGLVNVYRDLPMASHNKQKLKGALFRYFGFVFKDLAAYKLWKEYQERSISWPVAESQETDLAELPPVTSQPNVELPNANGVWEWKDYPEVRARIAQLKAAERARFEPRALDILDIKPSAFASTVSGYSFADPGPTPLVSVIIPVFNNVKLTLECLSSIHQHTPADIAVEIIIADDASTDETQTLLQSVSSIKYIRNEQNLGFLLNCNNALDQVTGTFTVYLNNDVQVTAGWLEALLSTFDDFENVGAVGPKFVYPSGHLQEAGASLAVDGTATMVGLNGDPDEPRYNYTRRVDYVSGACLLTPTDLLKKLGGFSEDFLPCYCEDSDLCMNIRGAGYDIYYNPGSTIIHHLSKTTAAVDESFKMSCIAKNVNVLSRKWAPTIEKKVDPRLISFYLPQFHPVPENDLWWGKGFTEWTNVSKARPNFIGHYQPRIPADHGYYDLRLLEVMQAQADLAQRYGVHGFCFYYYWFDGKRLLERPVEQLLLSKKPDIPFCLCWANENWTRRWDGQEHEVLMAQAHTNEDDVAVIYDLIRFFKDDRYIKIDGRPLILIYRATLFPDFAKTAMTWRKVCREQGLGEIYIAMVESFELVQSNTHPSALGCDAAVEFPPQGLAEVKQPTGEIINPEFAGHVADYRDLAVRYATRPAPGYTRFKGVMPGWDNTARRPHTSFCFENATPGAFQAWLEESIADTKEQNFGDERLVFVNAWNEWAEGAYLEPDRRFGHTYLEAVKNATEASLLLKKN</sequence>
<evidence type="ECO:0000256" key="1">
    <source>
        <dbReference type="ARBA" id="ARBA00022519"/>
    </source>
</evidence>
<dbReference type="Gene3D" id="3.90.550.10">
    <property type="entry name" value="Spore Coat Polysaccharide Biosynthesis Protein SpsA, Chain A"/>
    <property type="match status" value="1"/>
</dbReference>
<gene>
    <name evidence="4" type="ORF">PLA107_022965</name>
</gene>
<proteinExistence type="predicted"/>
<dbReference type="PANTHER" id="PTHR41244:SF1">
    <property type="entry name" value="GLYCOSYLTRANSFERASE"/>
    <property type="match status" value="1"/>
</dbReference>
<dbReference type="Pfam" id="PF14307">
    <property type="entry name" value="Glyco_tran_WbsX"/>
    <property type="match status" value="1"/>
</dbReference>
<dbReference type="CDD" id="cd04186">
    <property type="entry name" value="GT_2_like_c"/>
    <property type="match status" value="1"/>
</dbReference>
<dbReference type="InterPro" id="IPR029044">
    <property type="entry name" value="Nucleotide-diphossugar_trans"/>
</dbReference>
<keyword evidence="1" id="KW-0472">Membrane</keyword>
<feature type="domain" description="Glycosyltransferase 2-like" evidence="2">
    <location>
        <begin position="778"/>
        <end position="897"/>
    </location>
</feature>
<dbReference type="EMBL" id="CP031225">
    <property type="protein sequence ID" value="AXH57825.1"/>
    <property type="molecule type" value="Genomic_DNA"/>
</dbReference>
<organism evidence="4 5">
    <name type="scientific">Pseudomonas amygdali pv. lachrymans str. M301315</name>
    <dbReference type="NCBI Taxonomy" id="629260"/>
    <lineage>
        <taxon>Bacteria</taxon>
        <taxon>Pseudomonadati</taxon>
        <taxon>Pseudomonadota</taxon>
        <taxon>Gammaproteobacteria</taxon>
        <taxon>Pseudomonadales</taxon>
        <taxon>Pseudomonadaceae</taxon>
        <taxon>Pseudomonas</taxon>
        <taxon>Pseudomonas amygdali</taxon>
    </lineage>
</organism>
<dbReference type="PANTHER" id="PTHR41244">
    <property type="entry name" value="RHAMNAN SYNTHESIS F"/>
    <property type="match status" value="1"/>
</dbReference>
<dbReference type="InterPro" id="IPR017481">
    <property type="entry name" value="CHP03032"/>
</dbReference>
<dbReference type="PROSITE" id="PS00226">
    <property type="entry name" value="IF_ROD_1"/>
    <property type="match status" value="1"/>
</dbReference>
<feature type="domain" description="Conserved hypothetical protein CHP03032" evidence="3">
    <location>
        <begin position="72"/>
        <end position="231"/>
    </location>
</feature>
<dbReference type="Proteomes" id="UP000006426">
    <property type="component" value="Chromosome"/>
</dbReference>
<evidence type="ECO:0000259" key="2">
    <source>
        <dbReference type="Pfam" id="PF00535"/>
    </source>
</evidence>
<dbReference type="Gene3D" id="3.20.20.80">
    <property type="entry name" value="Glycosidases"/>
    <property type="match status" value="1"/>
</dbReference>
<evidence type="ECO:0000259" key="3">
    <source>
        <dbReference type="Pfam" id="PF16261"/>
    </source>
</evidence>
<keyword evidence="1" id="KW-1003">Cell membrane</keyword>
<name>A0AAD0M2V8_PSEAV</name>
<dbReference type="SUPFAM" id="SSF63825">
    <property type="entry name" value="YWTD domain"/>
    <property type="match status" value="1"/>
</dbReference>
<dbReference type="InterPro" id="IPR001173">
    <property type="entry name" value="Glyco_trans_2-like"/>
</dbReference>
<dbReference type="Pfam" id="PF00535">
    <property type="entry name" value="Glycos_transf_2"/>
    <property type="match status" value="1"/>
</dbReference>
<accession>A0AAD0M2V8</accession>
<dbReference type="SUPFAM" id="SSF53448">
    <property type="entry name" value="Nucleotide-diphospho-sugar transferases"/>
    <property type="match status" value="1"/>
</dbReference>
<dbReference type="InterPro" id="IPR032719">
    <property type="entry name" value="WbsX"/>
</dbReference>
<evidence type="ECO:0000313" key="4">
    <source>
        <dbReference type="EMBL" id="AXH57825.1"/>
    </source>
</evidence>
<protein>
    <submittedName>
        <fullName evidence="4">Glycosyltransferase</fullName>
    </submittedName>
</protein>
<dbReference type="Pfam" id="PF16261">
    <property type="entry name" value="DUF4915"/>
    <property type="match status" value="1"/>
</dbReference>